<proteinExistence type="predicted"/>
<name>A0A6M3II54_9ZZZZ</name>
<protein>
    <submittedName>
        <fullName evidence="1">Uncharacterized protein</fullName>
    </submittedName>
</protein>
<dbReference type="AlphaFoldDB" id="A0A6M3II54"/>
<dbReference type="EMBL" id="MT141253">
    <property type="protein sequence ID" value="QJA57083.1"/>
    <property type="molecule type" value="Genomic_DNA"/>
</dbReference>
<reference evidence="1" key="1">
    <citation type="submission" date="2020-03" db="EMBL/GenBank/DDBJ databases">
        <title>The deep terrestrial virosphere.</title>
        <authorList>
            <person name="Holmfeldt K."/>
            <person name="Nilsson E."/>
            <person name="Simone D."/>
            <person name="Lopez-Fernandez M."/>
            <person name="Wu X."/>
            <person name="de Brujin I."/>
            <person name="Lundin D."/>
            <person name="Andersson A."/>
            <person name="Bertilsson S."/>
            <person name="Dopson M."/>
        </authorList>
    </citation>
    <scope>NUCLEOTIDE SEQUENCE</scope>
    <source>
        <strain evidence="2">MM415A00710</strain>
        <strain evidence="1">MM415B01724</strain>
    </source>
</reference>
<organism evidence="1">
    <name type="scientific">viral metagenome</name>
    <dbReference type="NCBI Taxonomy" id="1070528"/>
    <lineage>
        <taxon>unclassified sequences</taxon>
        <taxon>metagenomes</taxon>
        <taxon>organismal metagenomes</taxon>
    </lineage>
</organism>
<sequence>MIIVKDLIGGNKPEPILIHYNGTLDADSVTKRYAGSFVKQMDLNDIDNGLFFTFGGLASAMENTVGILAEDQPITGNYLPNATALGMTTRLMYPIFPSTVLRGEYSRTDKAGAANTDTGATATAAATTFTAAATGTADRTIGGWIYMVTGAAAGELHYVTDDDGSGVITTSAWANAVVATDTFLFIWPACSNYILYDATYSGLKSEIDDSACVKHIQGIMTYIQAPGIPLQPLARDLHDALVVANARFFHDFVWCGLGDLGASGVALNWVRNQTAA</sequence>
<accession>A0A6M3II54</accession>
<evidence type="ECO:0000313" key="2">
    <source>
        <dbReference type="EMBL" id="QJA80465.1"/>
    </source>
</evidence>
<gene>
    <name evidence="2" type="ORF">MM415A00710_0015</name>
    <name evidence="1" type="ORF">MM415B01724_0017</name>
</gene>
<evidence type="ECO:0000313" key="1">
    <source>
        <dbReference type="EMBL" id="QJA57083.1"/>
    </source>
</evidence>
<dbReference type="EMBL" id="MT142423">
    <property type="protein sequence ID" value="QJA80465.1"/>
    <property type="molecule type" value="Genomic_DNA"/>
</dbReference>